<dbReference type="Proteomes" id="UP000587586">
    <property type="component" value="Unassembled WGS sequence"/>
</dbReference>
<dbReference type="InterPro" id="IPR047863">
    <property type="entry name" value="Ribosomal_uS8_CS"/>
</dbReference>
<dbReference type="NCBIfam" id="NF001109">
    <property type="entry name" value="PRK00136.1"/>
    <property type="match status" value="1"/>
</dbReference>
<keyword evidence="11" id="KW-1185">Reference proteome</keyword>
<evidence type="ECO:0000256" key="9">
    <source>
        <dbReference type="RuleBase" id="RU003660"/>
    </source>
</evidence>
<dbReference type="Gene3D" id="3.30.1490.10">
    <property type="match status" value="1"/>
</dbReference>
<dbReference type="RefSeq" id="WP_183363240.1">
    <property type="nucleotide sequence ID" value="NZ_BLXZ01000011.1"/>
</dbReference>
<evidence type="ECO:0000256" key="1">
    <source>
        <dbReference type="ARBA" id="ARBA00006471"/>
    </source>
</evidence>
<keyword evidence="5 8" id="KW-0687">Ribonucleoprotein</keyword>
<keyword evidence="4 8" id="KW-0689">Ribosomal protein</keyword>
<dbReference type="InterPro" id="IPR035987">
    <property type="entry name" value="Ribosomal_uS8_sf"/>
</dbReference>
<evidence type="ECO:0000256" key="6">
    <source>
        <dbReference type="ARBA" id="ARBA00035258"/>
    </source>
</evidence>
<dbReference type="GO" id="GO:0005737">
    <property type="term" value="C:cytoplasm"/>
    <property type="evidence" value="ECO:0007669"/>
    <property type="project" value="UniProtKB-ARBA"/>
</dbReference>
<evidence type="ECO:0000313" key="10">
    <source>
        <dbReference type="EMBL" id="GFO70621.1"/>
    </source>
</evidence>
<evidence type="ECO:0000256" key="5">
    <source>
        <dbReference type="ARBA" id="ARBA00023274"/>
    </source>
</evidence>
<dbReference type="FunFam" id="3.30.1370.30:FF:000002">
    <property type="entry name" value="30S ribosomal protein S8"/>
    <property type="match status" value="1"/>
</dbReference>
<dbReference type="Gene3D" id="3.30.1370.30">
    <property type="match status" value="1"/>
</dbReference>
<sequence>MCMTDPIADMLTRIRNAGMAKHQKVDIPSSNLKVSLATVLRNEGFIKNFKVIADNKQGILRVYLKFIDEKDPVINEIKRVSKPGGRVYVNSDKIKQVKNGLGVAILSTSKGLVTDKTARELNIGGEVLCTVW</sequence>
<dbReference type="HAMAP" id="MF_01302_B">
    <property type="entry name" value="Ribosomal_uS8_B"/>
    <property type="match status" value="1"/>
</dbReference>
<dbReference type="GO" id="GO:1990904">
    <property type="term" value="C:ribonucleoprotein complex"/>
    <property type="evidence" value="ECO:0007669"/>
    <property type="project" value="UniProtKB-KW"/>
</dbReference>
<comment type="caution">
    <text evidence="10">The sequence shown here is derived from an EMBL/GenBank/DDBJ whole genome shotgun (WGS) entry which is preliminary data.</text>
</comment>
<evidence type="ECO:0000256" key="8">
    <source>
        <dbReference type="HAMAP-Rule" id="MF_01302"/>
    </source>
</evidence>
<evidence type="ECO:0000313" key="11">
    <source>
        <dbReference type="Proteomes" id="UP000587586"/>
    </source>
</evidence>
<dbReference type="AlphaFoldDB" id="A0A6V8NDJ6"/>
<comment type="similarity">
    <text evidence="1 8 9">Belongs to the universal ribosomal protein uS8 family.</text>
</comment>
<reference evidence="11" key="1">
    <citation type="submission" date="2020-06" db="EMBL/GenBank/DDBJ databases">
        <title>Draft genomic sequecing of Geomonas sp. Red745.</title>
        <authorList>
            <person name="Itoh H."/>
            <person name="Xu Z.X."/>
            <person name="Ushijima N."/>
            <person name="Masuda Y."/>
            <person name="Shiratori Y."/>
            <person name="Senoo K."/>
        </authorList>
    </citation>
    <scope>NUCLEOTIDE SEQUENCE [LARGE SCALE GENOMIC DNA]</scope>
    <source>
        <strain evidence="11">Red745</strain>
    </source>
</reference>
<keyword evidence="3 8" id="KW-0694">RNA-binding</keyword>
<organism evidence="10 11">
    <name type="scientific">Geomonas limicola</name>
    <dbReference type="NCBI Taxonomy" id="2740186"/>
    <lineage>
        <taxon>Bacteria</taxon>
        <taxon>Pseudomonadati</taxon>
        <taxon>Thermodesulfobacteriota</taxon>
        <taxon>Desulfuromonadia</taxon>
        <taxon>Geobacterales</taxon>
        <taxon>Geobacteraceae</taxon>
        <taxon>Geomonas</taxon>
    </lineage>
</organism>
<gene>
    <name evidence="8 10" type="primary">rpsH</name>
    <name evidence="10" type="ORF">GMLC_42000</name>
</gene>
<dbReference type="FunFam" id="3.30.1490.10:FF:000001">
    <property type="entry name" value="30S ribosomal protein S8"/>
    <property type="match status" value="1"/>
</dbReference>
<evidence type="ECO:0000256" key="2">
    <source>
        <dbReference type="ARBA" id="ARBA00022730"/>
    </source>
</evidence>
<dbReference type="PROSITE" id="PS00053">
    <property type="entry name" value="RIBOSOMAL_S8"/>
    <property type="match status" value="1"/>
</dbReference>
<comment type="function">
    <text evidence="8">One of the primary rRNA binding proteins, it binds directly to 16S rRNA central domain where it helps coordinate assembly of the platform of the 30S subunit.</text>
</comment>
<dbReference type="GO" id="GO:0006412">
    <property type="term" value="P:translation"/>
    <property type="evidence" value="ECO:0007669"/>
    <property type="project" value="UniProtKB-UniRule"/>
</dbReference>
<evidence type="ECO:0000256" key="7">
    <source>
        <dbReference type="ARBA" id="ARBA00046740"/>
    </source>
</evidence>
<evidence type="ECO:0000256" key="3">
    <source>
        <dbReference type="ARBA" id="ARBA00022884"/>
    </source>
</evidence>
<dbReference type="SUPFAM" id="SSF56047">
    <property type="entry name" value="Ribosomal protein S8"/>
    <property type="match status" value="1"/>
</dbReference>
<dbReference type="Pfam" id="PF00410">
    <property type="entry name" value="Ribosomal_S8"/>
    <property type="match status" value="1"/>
</dbReference>
<dbReference type="EMBL" id="BLXZ01000011">
    <property type="protein sequence ID" value="GFO70621.1"/>
    <property type="molecule type" value="Genomic_DNA"/>
</dbReference>
<name>A0A6V8NDJ6_9BACT</name>
<dbReference type="GO" id="GO:0019843">
    <property type="term" value="F:rRNA binding"/>
    <property type="evidence" value="ECO:0007669"/>
    <property type="project" value="UniProtKB-UniRule"/>
</dbReference>
<protein>
    <recommendedName>
        <fullName evidence="6 8">Small ribosomal subunit protein uS8</fullName>
    </recommendedName>
</protein>
<proteinExistence type="inferred from homology"/>
<comment type="subunit">
    <text evidence="7 8">Part of the 30S ribosomal subunit. Contacts proteins S5 and S12.</text>
</comment>
<evidence type="ECO:0000256" key="4">
    <source>
        <dbReference type="ARBA" id="ARBA00022980"/>
    </source>
</evidence>
<accession>A0A6V8NDJ6</accession>
<dbReference type="GO" id="GO:0005840">
    <property type="term" value="C:ribosome"/>
    <property type="evidence" value="ECO:0007669"/>
    <property type="project" value="UniProtKB-KW"/>
</dbReference>
<dbReference type="GO" id="GO:0003735">
    <property type="term" value="F:structural constituent of ribosome"/>
    <property type="evidence" value="ECO:0007669"/>
    <property type="project" value="InterPro"/>
</dbReference>
<dbReference type="PANTHER" id="PTHR11758">
    <property type="entry name" value="40S RIBOSOMAL PROTEIN S15A"/>
    <property type="match status" value="1"/>
</dbReference>
<dbReference type="InterPro" id="IPR000630">
    <property type="entry name" value="Ribosomal_uS8"/>
</dbReference>
<keyword evidence="2 8" id="KW-0699">rRNA-binding</keyword>